<gene>
    <name evidence="2" type="ORF">DIABBA_LOCUS7498</name>
</gene>
<dbReference type="GO" id="GO:0006629">
    <property type="term" value="P:lipid metabolic process"/>
    <property type="evidence" value="ECO:0007669"/>
    <property type="project" value="InterPro"/>
</dbReference>
<dbReference type="InterPro" id="IPR029058">
    <property type="entry name" value="AB_hydrolase_fold"/>
</dbReference>
<dbReference type="Pfam" id="PF04083">
    <property type="entry name" value="Abhydro_lipase"/>
    <property type="match status" value="1"/>
</dbReference>
<proteinExistence type="predicted"/>
<dbReference type="Gene3D" id="3.40.50.1820">
    <property type="entry name" value="alpha/beta hydrolase"/>
    <property type="match status" value="1"/>
</dbReference>
<keyword evidence="3" id="KW-1185">Reference proteome</keyword>
<evidence type="ECO:0000259" key="1">
    <source>
        <dbReference type="Pfam" id="PF04083"/>
    </source>
</evidence>
<dbReference type="OrthoDB" id="9974421at2759"/>
<reference evidence="2" key="1">
    <citation type="submission" date="2022-01" db="EMBL/GenBank/DDBJ databases">
        <authorList>
            <person name="King R."/>
        </authorList>
    </citation>
    <scope>NUCLEOTIDE SEQUENCE</scope>
</reference>
<evidence type="ECO:0000313" key="2">
    <source>
        <dbReference type="EMBL" id="CAG9834167.1"/>
    </source>
</evidence>
<dbReference type="AlphaFoldDB" id="A0A9N9T4Q3"/>
<accession>A0A9N9T4Q3</accession>
<dbReference type="InterPro" id="IPR006693">
    <property type="entry name" value="AB_hydrolase_lipase"/>
</dbReference>
<name>A0A9N9T4Q3_DIABA</name>
<dbReference type="EMBL" id="OU898280">
    <property type="protein sequence ID" value="CAG9834167.1"/>
    <property type="molecule type" value="Genomic_DNA"/>
</dbReference>
<organism evidence="2 3">
    <name type="scientific">Diabrotica balteata</name>
    <name type="common">Banded cucumber beetle</name>
    <dbReference type="NCBI Taxonomy" id="107213"/>
    <lineage>
        <taxon>Eukaryota</taxon>
        <taxon>Metazoa</taxon>
        <taxon>Ecdysozoa</taxon>
        <taxon>Arthropoda</taxon>
        <taxon>Hexapoda</taxon>
        <taxon>Insecta</taxon>
        <taxon>Pterygota</taxon>
        <taxon>Neoptera</taxon>
        <taxon>Endopterygota</taxon>
        <taxon>Coleoptera</taxon>
        <taxon>Polyphaga</taxon>
        <taxon>Cucujiformia</taxon>
        <taxon>Chrysomeloidea</taxon>
        <taxon>Chrysomelidae</taxon>
        <taxon>Galerucinae</taxon>
        <taxon>Diabroticina</taxon>
        <taxon>Diabroticites</taxon>
        <taxon>Diabrotica</taxon>
    </lineage>
</organism>
<dbReference type="PANTHER" id="PTHR11005">
    <property type="entry name" value="LYSOSOMAL ACID LIPASE-RELATED"/>
    <property type="match status" value="1"/>
</dbReference>
<dbReference type="SUPFAM" id="SSF53474">
    <property type="entry name" value="alpha/beta-Hydrolases"/>
    <property type="match status" value="1"/>
</dbReference>
<evidence type="ECO:0000313" key="3">
    <source>
        <dbReference type="Proteomes" id="UP001153709"/>
    </source>
</evidence>
<dbReference type="Proteomes" id="UP001153709">
    <property type="component" value="Chromosome 5"/>
</dbReference>
<sequence length="316" mass="37207">MLKIPWTARKTNKEVLRSVNKDRELLKTAKHRKISCLGHIVRKSKIEGLRGVGRKQVSWVKNIRECTQIPNAEQLFHIAENQDFNEALYGIDEGILLNGERVNNVRYADETMVIADSLEGLQRLMDRINEYSQHYRLNNNTHKTKQMIISKENINGVHLYINGTQIERVKQYCYLRTIINEQWSHLQEIKCHIGKARTYELLDKYGYPLETHFVQTDDGYILALHRLPFGRNRTEADRRNNKPVILMMQGMFCSSMDYVNTGPGRALGLILAEAKYDVWLGNNRGTRWSRNHVKLNPDRDPEFWDFRYVLCYYLYI</sequence>
<protein>
    <recommendedName>
        <fullName evidence="1">Partial AB-hydrolase lipase domain-containing protein</fullName>
    </recommendedName>
</protein>
<feature type="domain" description="Partial AB-hydrolase lipase" evidence="1">
    <location>
        <begin position="199"/>
        <end position="260"/>
    </location>
</feature>